<dbReference type="InterPro" id="IPR052802">
    <property type="entry name" value="KNTC1"/>
</dbReference>
<sequence length="2185" mass="247695">MVFLSDYCSGVLHEMAMWSDVELLTNEDTNTVRFGSVSREENGSGLYQVDTLVKISTPNEVQADPRLSSSSGSNWSIIVADKTVILFDQSYQTILLLLHFETDVDAIDVCLEGQFLIVCERNGNLHLIYVPNKRILLTKALIEKPSNGDKKTYHYLIIEEDKASFGMYHVFLLIKDGFFHITNLALGKIKTAIEKMDVGALKELQSLIKIDFCSTNDYHDEGCSTAVMFNLGREIHLLIGGDKENIVTHWTMDPNQAKMRLAQSVNSSLIPGVRKMVVVENLLYILDTEDALSLWDLHFLVMIHCWQDLAIHDFELTTECGSASMVAQEKGSMKMITLTKQNNSQINSLQIRCLPSMTVCYSLDVSSVSCLVQTKINMDTIYLVEGICENPESSRGEPLSSVVVRCFTEALPENRLSRLLHKHMFEEAEQFAITFELDLELVYKVKLDFVLEQLASASVGGYGQDVWSELVEEAKTNLMKITDEQYVVEYCLKAPWPTFETAEKMLNHAATRYSSLQIQEALARLATFCSLHGLENFNGIAWIEFLNSTDNLLDILTHLREGDMKGAQLLWLRYEGQIATEFDESKLEAVLSAIPEDLPSQDLCPWFRTVFVSFVRRVLPTGQKILARWLEQRARNLELTEKGAWPQNGFDLAVLGLPSLWTWMKSDDDYNAKEVENLKSLVSNLRRLLDLHQKYNCRLSLSVFEKYIKDLLERCSSQTTTLFTEWEAKAVAVLGCMTDTDLMVDAVLEIMQKAVVPWSNVVEKLVQQYLEMDGPKQELLKESYRLMEIRKLLRGYGIRNFNLSNSTQIMTLITYILKQDLPMSLEDSLTLAAAYKLPTSQINYLYLIQLIGQCKTEECMAVLKKLPPAEAECVIERLTSWARLQLEDKAHISDEHKRHQRVVAQVVVEALKYLHMLQKHDTLKSMECENNLIMFKAIAHLQEDFDVFFTPSNYEDPNIQKQIQDHHMTAYENTRGRHSSKLKVTTTPVVANDPDGKTKTISTEAGLRRLGRQLQRTEQELWSDLALRALGVGKVDKALKILSELYEHHYNTSTGKVLFTAAKTLCQMLEADVPMVLPDDMDLPAVIHDLACQAITVCHSDLLLDCLELCKCTRIAMDVYHQCQLSDNYGFITKDLTLETEKDPHSQWSFQDVFNEDCIVLDPVSVLPVQYEITNCLLPVSRDTKLYPLDCSCLSHCSFEDGSNYLRPLLGPLDNMLEMLQECSQLELTLRLLVNSYGSCLQHVTSNVMDVKLSVQLYDARELKMYSTCLNNLRKKTTSSLNAVAVALLNKVFNWRVVDCDLAIGLCTLLSKAEVSKMLWKVIDNTWQNYDKILAVARIGANLCCLYSEAEEQDKFLSVITDAEWGIKLGKLEISIQPVFRQRPEMKSSLIPDLVKNRRITPDIILQYCSTFGLDTDCVINQYITTLLLLQEDEEGAGDPGPGQEEVQPLCHADALERVLQIIPMLHNTSELTDSLCAAISKLSPYNYERIEVVLKIIQAADENVTTFSISQAMGLLQHLKSYKRISPPSDVENTHLLENSLLPNFLSNSRLPFHLLLQTKHYWKIISPELSEETFPTLLLISKLMKVSLDKLYMSAANHVFEKKMKPLLLEQRKKGQGHGYSKETFKVAKAMMEYIHCIQSPEWAAATAHKITQELPPGYEKTKSLKFCLALGDAWLKDPKLEEAARTRGETFLSKLKLQFQRSATENALITSQLNSPEHLKLTGLPARLIVALYEHSGVEQRYRDSGGQTYPDIHAVVQEIATINKVDLLKIRNMMLEKWICKTGPAVTKDIGNHECISNIEEDPDLMRVVYMLQSCPMDDAVRLLNPILSAETWPLSTSGPRLTFCHRTRALLCLVRLADSATLEAKLQIPRNKIQYYLKCYIFVSQLEALNIPYTVQSFLSSPKEGLVKGLWKNHSHEPQAVRLVADLCLEYQVYDPQLWNSLLQKLLGFNLISHLQKVLEAVVAVPALWEISSFSRTWRSMILAPFVSASVPLSPDQQATLYRTFVLLLKCPFLLNLDLIGIANRFAQFNLPAFALGTLLLIPCANKKAQQIQGFLSVCNPVAVLEQVEELMNTGELAGVPSQIRETVLTFISQNGQHQKLLKTKHFKHLEQLIVSRGQPNQVKDLVDYLISQNCQDDADSLAREYMKRREQQRGNTLTNGSPSPSCLKEFLNMQNGVLG</sequence>
<dbReference type="PANTHER" id="PTHR15688">
    <property type="entry name" value="KINETOCHORE-ASSOCIATED PROTEIN 1"/>
    <property type="match status" value="1"/>
</dbReference>
<dbReference type="InterPro" id="IPR019527">
    <property type="entry name" value="RZZ-complex_KNTC1/ROD_C"/>
</dbReference>
<evidence type="ECO:0000313" key="7">
    <source>
        <dbReference type="Proteomes" id="UP000465112"/>
    </source>
</evidence>
<dbReference type="InterPro" id="IPR055403">
    <property type="entry name" value="ARM_KNTC1_1st"/>
</dbReference>
<feature type="domain" description="RZZ complex subunit KNTC1/ROD C-terminal" evidence="1">
    <location>
        <begin position="1544"/>
        <end position="2094"/>
    </location>
</feature>
<evidence type="ECO:0000259" key="2">
    <source>
        <dbReference type="Pfam" id="PF24506"/>
    </source>
</evidence>
<dbReference type="Pfam" id="PF24515">
    <property type="entry name" value="ARM_KNTC1_3rd"/>
    <property type="match status" value="1"/>
</dbReference>
<dbReference type="InterPro" id="IPR055402">
    <property type="entry name" value="KNTC1_N"/>
</dbReference>
<feature type="domain" description="KNTC1 N-terminal" evidence="2">
    <location>
        <begin position="38"/>
        <end position="409"/>
    </location>
</feature>
<evidence type="ECO:0000259" key="1">
    <source>
        <dbReference type="Pfam" id="PF10493"/>
    </source>
</evidence>
<dbReference type="Pfam" id="PF24520">
    <property type="entry name" value="ARM_KNTC1_1st"/>
    <property type="match status" value="1"/>
</dbReference>
<dbReference type="GO" id="GO:0005737">
    <property type="term" value="C:cytoplasm"/>
    <property type="evidence" value="ECO:0007669"/>
    <property type="project" value="TreeGrafter"/>
</dbReference>
<evidence type="ECO:0000259" key="4">
    <source>
        <dbReference type="Pfam" id="PF24516"/>
    </source>
</evidence>
<evidence type="ECO:0000259" key="5">
    <source>
        <dbReference type="Pfam" id="PF24520"/>
    </source>
</evidence>
<dbReference type="Pfam" id="PF24506">
    <property type="entry name" value="KNTC1_N"/>
    <property type="match status" value="1"/>
</dbReference>
<name>A0A6A5FC91_PERFL</name>
<dbReference type="Pfam" id="PF10493">
    <property type="entry name" value="Rod_C"/>
    <property type="match status" value="1"/>
</dbReference>
<feature type="domain" description="KNTC1 third ARM-repeats" evidence="3">
    <location>
        <begin position="1284"/>
        <end position="1496"/>
    </location>
</feature>
<dbReference type="GO" id="GO:0031267">
    <property type="term" value="F:small GTPase binding"/>
    <property type="evidence" value="ECO:0007669"/>
    <property type="project" value="TreeGrafter"/>
</dbReference>
<feature type="domain" description="KNTC1 first ARM-repeats" evidence="5">
    <location>
        <begin position="418"/>
        <end position="649"/>
    </location>
</feature>
<dbReference type="PANTHER" id="PTHR15688:SF1">
    <property type="entry name" value="KINETOCHORE-ASSOCIATED PROTEIN 1"/>
    <property type="match status" value="1"/>
</dbReference>
<comment type="caution">
    <text evidence="6">The sequence shown here is derived from an EMBL/GenBank/DDBJ whole genome shotgun (WGS) entry which is preliminary data.</text>
</comment>
<proteinExistence type="predicted"/>
<dbReference type="GO" id="GO:0000070">
    <property type="term" value="P:mitotic sister chromatid segregation"/>
    <property type="evidence" value="ECO:0007669"/>
    <property type="project" value="TreeGrafter"/>
</dbReference>
<accession>A0A6A5FC91</accession>
<dbReference type="GO" id="GO:0005828">
    <property type="term" value="C:kinetochore microtubule"/>
    <property type="evidence" value="ECO:0007669"/>
    <property type="project" value="TreeGrafter"/>
</dbReference>
<protein>
    <submittedName>
        <fullName evidence="6">Uncharacterized protein</fullName>
    </submittedName>
</protein>
<feature type="domain" description="KNTC1 second ARM-repeats" evidence="4">
    <location>
        <begin position="705"/>
        <end position="866"/>
    </location>
</feature>
<dbReference type="Proteomes" id="UP000465112">
    <property type="component" value="Chromosome 6"/>
</dbReference>
<evidence type="ECO:0000259" key="3">
    <source>
        <dbReference type="Pfam" id="PF24515"/>
    </source>
</evidence>
<gene>
    <name evidence="6" type="ORF">PFLUV_G00070860</name>
</gene>
<dbReference type="InterPro" id="IPR055405">
    <property type="entry name" value="ARM_KNTC1_3rd"/>
</dbReference>
<dbReference type="GO" id="GO:1903394">
    <property type="term" value="P:protein localization to kinetochore involved in kinetochore assembly"/>
    <property type="evidence" value="ECO:0007669"/>
    <property type="project" value="TreeGrafter"/>
</dbReference>
<keyword evidence="7" id="KW-1185">Reference proteome</keyword>
<dbReference type="InterPro" id="IPR055404">
    <property type="entry name" value="ARM_KNTC1_2nd"/>
</dbReference>
<dbReference type="GO" id="GO:1990423">
    <property type="term" value="C:RZZ complex"/>
    <property type="evidence" value="ECO:0007669"/>
    <property type="project" value="TreeGrafter"/>
</dbReference>
<dbReference type="GO" id="GO:0007094">
    <property type="term" value="P:mitotic spindle assembly checkpoint signaling"/>
    <property type="evidence" value="ECO:0007669"/>
    <property type="project" value="TreeGrafter"/>
</dbReference>
<evidence type="ECO:0000313" key="6">
    <source>
        <dbReference type="EMBL" id="KAF1389189.1"/>
    </source>
</evidence>
<dbReference type="EMBL" id="VHII01000006">
    <property type="protein sequence ID" value="KAF1389189.1"/>
    <property type="molecule type" value="Genomic_DNA"/>
</dbReference>
<reference evidence="6 7" key="1">
    <citation type="submission" date="2019-06" db="EMBL/GenBank/DDBJ databases">
        <title>A chromosome-scale genome assembly of the European perch, Perca fluviatilis.</title>
        <authorList>
            <person name="Roques C."/>
            <person name="Zahm M."/>
            <person name="Cabau C."/>
            <person name="Klopp C."/>
            <person name="Bouchez O."/>
            <person name="Donnadieu C."/>
            <person name="Kuhl H."/>
            <person name="Gislard M."/>
            <person name="Guendouz S."/>
            <person name="Journot L."/>
            <person name="Haffray P."/>
            <person name="Bestin A."/>
            <person name="Morvezen R."/>
            <person name="Feron R."/>
            <person name="Wen M."/>
            <person name="Jouanno E."/>
            <person name="Herpin A."/>
            <person name="Schartl M."/>
            <person name="Postlethwait J."/>
            <person name="Schaerlinger B."/>
            <person name="Chardard D."/>
            <person name="Lecocq T."/>
            <person name="Poncet C."/>
            <person name="Jaffrelo L."/>
            <person name="Lampietro C."/>
            <person name="Guiguen Y."/>
        </authorList>
    </citation>
    <scope>NUCLEOTIDE SEQUENCE [LARGE SCALE GENOMIC DNA]</scope>
    <source>
        <tissue evidence="6">Blood</tissue>
    </source>
</reference>
<organism evidence="6 7">
    <name type="scientific">Perca fluviatilis</name>
    <name type="common">European perch</name>
    <dbReference type="NCBI Taxonomy" id="8168"/>
    <lineage>
        <taxon>Eukaryota</taxon>
        <taxon>Metazoa</taxon>
        <taxon>Chordata</taxon>
        <taxon>Craniata</taxon>
        <taxon>Vertebrata</taxon>
        <taxon>Euteleostomi</taxon>
        <taxon>Actinopterygii</taxon>
        <taxon>Neopterygii</taxon>
        <taxon>Teleostei</taxon>
        <taxon>Neoteleostei</taxon>
        <taxon>Acanthomorphata</taxon>
        <taxon>Eupercaria</taxon>
        <taxon>Perciformes</taxon>
        <taxon>Percoidei</taxon>
        <taxon>Percidae</taxon>
        <taxon>Percinae</taxon>
        <taxon>Perca</taxon>
    </lineage>
</organism>
<dbReference type="Pfam" id="PF24516">
    <property type="entry name" value="ARM_KNTC1_2nd"/>
    <property type="match status" value="1"/>
</dbReference>